<evidence type="ECO:0000313" key="3">
    <source>
        <dbReference type="Proteomes" id="UP001259659"/>
    </source>
</evidence>
<accession>A0ABU2FBG4</accession>
<proteinExistence type="predicted"/>
<comment type="caution">
    <text evidence="2">The sequence shown here is derived from an EMBL/GenBank/DDBJ whole genome shotgun (WGS) entry which is preliminary data.</text>
</comment>
<gene>
    <name evidence="2" type="ORF">NDI56_09440</name>
</gene>
<dbReference type="EMBL" id="JAMQON010000002">
    <property type="protein sequence ID" value="MDS0259613.1"/>
    <property type="molecule type" value="Genomic_DNA"/>
</dbReference>
<name>A0ABU2FBG4_9EURY</name>
<protein>
    <submittedName>
        <fullName evidence="2">Uncharacterized protein</fullName>
    </submittedName>
</protein>
<feature type="region of interest" description="Disordered" evidence="1">
    <location>
        <begin position="23"/>
        <end position="45"/>
    </location>
</feature>
<keyword evidence="3" id="KW-1185">Reference proteome</keyword>
<reference evidence="2 3" key="1">
    <citation type="submission" date="2022-06" db="EMBL/GenBank/DDBJ databases">
        <title>Haloarcula sp. a new haloarchaeum isolate from saline soil.</title>
        <authorList>
            <person name="Strakova D."/>
            <person name="Galisteo C."/>
            <person name="Sanchez-Porro C."/>
            <person name="Ventosa A."/>
        </authorList>
    </citation>
    <scope>NUCLEOTIDE SEQUENCE [LARGE SCALE GENOMIC DNA]</scope>
    <source>
        <strain evidence="2 3">S1CR25-12</strain>
    </source>
</reference>
<evidence type="ECO:0000256" key="1">
    <source>
        <dbReference type="SAM" id="MobiDB-lite"/>
    </source>
</evidence>
<organism evidence="2 3">
    <name type="scientific">Haloarcula saliterrae</name>
    <dbReference type="NCBI Taxonomy" id="2950534"/>
    <lineage>
        <taxon>Archaea</taxon>
        <taxon>Methanobacteriati</taxon>
        <taxon>Methanobacteriota</taxon>
        <taxon>Stenosarchaea group</taxon>
        <taxon>Halobacteria</taxon>
        <taxon>Halobacteriales</taxon>
        <taxon>Haloarculaceae</taxon>
        <taxon>Haloarcula</taxon>
    </lineage>
</organism>
<sequence>MSEPHEDPPIQVALGRQDVRFTGDFVGVGSSKPSHKSSDRVRDGP</sequence>
<dbReference type="Proteomes" id="UP001259659">
    <property type="component" value="Unassembled WGS sequence"/>
</dbReference>
<feature type="compositionally biased region" description="Basic and acidic residues" evidence="1">
    <location>
        <begin position="36"/>
        <end position="45"/>
    </location>
</feature>
<evidence type="ECO:0000313" key="2">
    <source>
        <dbReference type="EMBL" id="MDS0259613.1"/>
    </source>
</evidence>